<proteinExistence type="predicted"/>
<dbReference type="GO" id="GO:0016818">
    <property type="term" value="F:hydrolase activity, acting on acid anhydrides, in phosphorus-containing anhydrides"/>
    <property type="evidence" value="ECO:0007669"/>
    <property type="project" value="InterPro"/>
</dbReference>
<evidence type="ECO:0000259" key="1">
    <source>
        <dbReference type="Pfam" id="PF13307"/>
    </source>
</evidence>
<dbReference type="OrthoDB" id="474751at2"/>
<dbReference type="GO" id="GO:0006139">
    <property type="term" value="P:nucleobase-containing compound metabolic process"/>
    <property type="evidence" value="ECO:0007669"/>
    <property type="project" value="InterPro"/>
</dbReference>
<gene>
    <name evidence="2" type="ordered locus">Cyan7822_0162</name>
</gene>
<dbReference type="RefSeq" id="WP_013320323.1">
    <property type="nucleotide sequence ID" value="NC_014501.1"/>
</dbReference>
<dbReference type="InterPro" id="IPR006555">
    <property type="entry name" value="ATP-dep_Helicase_C"/>
</dbReference>
<organism evidence="2 3">
    <name type="scientific">Gloeothece verrucosa (strain PCC 7822)</name>
    <name type="common">Cyanothece sp. (strain PCC 7822)</name>
    <dbReference type="NCBI Taxonomy" id="497965"/>
    <lineage>
        <taxon>Bacteria</taxon>
        <taxon>Bacillati</taxon>
        <taxon>Cyanobacteriota</taxon>
        <taxon>Cyanophyceae</taxon>
        <taxon>Oscillatoriophycideae</taxon>
        <taxon>Chroococcales</taxon>
        <taxon>Aphanothecaceae</taxon>
        <taxon>Gloeothece</taxon>
        <taxon>Gloeothece verrucosa</taxon>
    </lineage>
</organism>
<protein>
    <submittedName>
        <fullName evidence="2">Rad3-related DNA helicase-like protein</fullName>
    </submittedName>
</protein>
<reference evidence="3" key="1">
    <citation type="journal article" date="2011" name="MBio">
        <title>Novel metabolic attributes of the genus Cyanothece, comprising a group of unicellular nitrogen-fixing Cyanobacteria.</title>
        <authorList>
            <person name="Bandyopadhyay A."/>
            <person name="Elvitigala T."/>
            <person name="Welsh E."/>
            <person name="Stockel J."/>
            <person name="Liberton M."/>
            <person name="Min H."/>
            <person name="Sherman L.A."/>
            <person name="Pakrasi H.B."/>
        </authorList>
    </citation>
    <scope>NUCLEOTIDE SEQUENCE [LARGE SCALE GENOMIC DNA]</scope>
    <source>
        <strain evidence="3">PCC 7822</strain>
    </source>
</reference>
<dbReference type="eggNOG" id="COG1199">
    <property type="taxonomic scope" value="Bacteria"/>
</dbReference>
<name>E0UIL9_GLOV7</name>
<dbReference type="GO" id="GO:0003676">
    <property type="term" value="F:nucleic acid binding"/>
    <property type="evidence" value="ECO:0007669"/>
    <property type="project" value="InterPro"/>
</dbReference>
<keyword evidence="2" id="KW-0547">Nucleotide-binding</keyword>
<keyword evidence="3" id="KW-1185">Reference proteome</keyword>
<dbReference type="GO" id="GO:0005524">
    <property type="term" value="F:ATP binding"/>
    <property type="evidence" value="ECO:0007669"/>
    <property type="project" value="InterPro"/>
</dbReference>
<sequence length="503" mass="57525">MILLEAEVHSSLLGYLRKHQRPSWIHHLTMARMVSRAIRTQRSALIQTGSTASRYSVSYLTPALLTRDPVILVVSHKMRERLLKVEIPQLQQWLESDKEIDIGECWPNSEFCGLLLTSPQAWLGDRLEQKGVFPPNIPTLIEGANELEEWARDYLTVSITPQDWDCLLAQCSHQAELIRNLRVKLTKEIFNHPKNPYECYLIEQPEQDDLQNLCQLLAADLDENSPLSRFCRQMALEAQILWTSIDRERGQFTLHSSPIQVAPNLSSIWQQQPIVLMGGFLDNDKEATIYRQKLGLGELLSLKFHPNRSSEFINLYLPDRLPLPNTPEFQAVLMKQAYNLVSLCSQVEKPVVILVEDVPLKAQVGTILAAEFGSRVVVEKPELSEDIILVCGWDFWHQNQELFPTPQLLIIATLPIPSLENPLVAAQVAYYKQKKQDWFRVYLLPTALKEIQRAVMPLREAQGVVALLDNRVNSRSYGTQILAALEPYARINYIDMGWFSNSN</sequence>
<dbReference type="KEGG" id="cyj:Cyan7822_0162"/>
<dbReference type="Pfam" id="PF13307">
    <property type="entry name" value="Helicase_C_2"/>
    <property type="match status" value="1"/>
</dbReference>
<keyword evidence="2" id="KW-0378">Hydrolase</keyword>
<dbReference type="Proteomes" id="UP000008206">
    <property type="component" value="Chromosome"/>
</dbReference>
<accession>E0UIL9</accession>
<dbReference type="AlphaFoldDB" id="E0UIL9"/>
<dbReference type="STRING" id="497965.Cyan7822_0162"/>
<keyword evidence="2" id="KW-0067">ATP-binding</keyword>
<evidence type="ECO:0000313" key="2">
    <source>
        <dbReference type="EMBL" id="ADN12213.1"/>
    </source>
</evidence>
<feature type="domain" description="ATP-dependent helicase C-terminal" evidence="1">
    <location>
        <begin position="408"/>
        <end position="487"/>
    </location>
</feature>
<dbReference type="HOGENOM" id="CLU_567260_0_0_3"/>
<evidence type="ECO:0000313" key="3">
    <source>
        <dbReference type="Proteomes" id="UP000008206"/>
    </source>
</evidence>
<dbReference type="GO" id="GO:0004386">
    <property type="term" value="F:helicase activity"/>
    <property type="evidence" value="ECO:0007669"/>
    <property type="project" value="UniProtKB-KW"/>
</dbReference>
<keyword evidence="2" id="KW-0347">Helicase</keyword>
<dbReference type="EMBL" id="CP002198">
    <property type="protein sequence ID" value="ADN12213.1"/>
    <property type="molecule type" value="Genomic_DNA"/>
</dbReference>